<protein>
    <submittedName>
        <fullName evidence="1">Uncharacterized protein</fullName>
    </submittedName>
</protein>
<dbReference type="Pfam" id="PF06557">
    <property type="entry name" value="DUF1122"/>
    <property type="match status" value="1"/>
</dbReference>
<dbReference type="InterPro" id="IPR008304">
    <property type="entry name" value="UCP017998"/>
</dbReference>
<dbReference type="RefSeq" id="WP_058370355.1">
    <property type="nucleotide sequence ID" value="NZ_LNTB01000001.1"/>
</dbReference>
<gene>
    <name evidence="1" type="ORF">CF15_02335</name>
</gene>
<dbReference type="InterPro" id="IPR016181">
    <property type="entry name" value="Acyl_CoA_acyltransferase"/>
</dbReference>
<dbReference type="Proteomes" id="UP000053352">
    <property type="component" value="Unassembled WGS sequence"/>
</dbReference>
<dbReference type="Gene3D" id="3.40.630.30">
    <property type="match status" value="1"/>
</dbReference>
<sequence>MARLETLVALLKRMGLKPQPLRKPRIREMHDVEVLAENHHLAYIRLFEGRPPYYRGWLEIYGIDWSRARQGLLEKLVEAASGALEPGETLFIEYAGDRDTDTLLDRGARPEETWIGRMLAAHGFTGIADMYFPEGFMEGGPKLRAVKPLSGRK</sequence>
<evidence type="ECO:0000313" key="2">
    <source>
        <dbReference type="Proteomes" id="UP000053352"/>
    </source>
</evidence>
<comment type="caution">
    <text evidence="1">The sequence shown here is derived from an EMBL/GenBank/DDBJ whole genome shotgun (WGS) entry which is preliminary data.</text>
</comment>
<proteinExistence type="predicted"/>
<dbReference type="AlphaFoldDB" id="A0A0V8RUC1"/>
<dbReference type="EMBL" id="LNTB01000001">
    <property type="protein sequence ID" value="KSW11678.1"/>
    <property type="molecule type" value="Genomic_DNA"/>
</dbReference>
<accession>A0A0V8RUC1</accession>
<keyword evidence="2" id="KW-1185">Reference proteome</keyword>
<name>A0A0V8RUC1_PYROC</name>
<organism evidence="1 2">
    <name type="scientific">Pyrodictium occultum</name>
    <dbReference type="NCBI Taxonomy" id="2309"/>
    <lineage>
        <taxon>Archaea</taxon>
        <taxon>Thermoproteota</taxon>
        <taxon>Thermoprotei</taxon>
        <taxon>Desulfurococcales</taxon>
        <taxon>Pyrodictiaceae</taxon>
        <taxon>Pyrodictium</taxon>
    </lineage>
</organism>
<dbReference type="SUPFAM" id="SSF55729">
    <property type="entry name" value="Acyl-CoA N-acyltransferases (Nat)"/>
    <property type="match status" value="1"/>
</dbReference>
<dbReference type="OrthoDB" id="26340at2157"/>
<reference evidence="1 2" key="1">
    <citation type="submission" date="2015-11" db="EMBL/GenBank/DDBJ databases">
        <title>Genome sequence of Pyrodictium occultum PL-19, a marine hyperthermophilic archaeon isolated from Volcano, Italy.</title>
        <authorList>
            <person name="Utturkar S."/>
            <person name="Huber H."/>
            <person name="Leptihn S."/>
            <person name="Brown S."/>
            <person name="Stetter K.O."/>
            <person name="Podar M."/>
        </authorList>
    </citation>
    <scope>NUCLEOTIDE SEQUENCE [LARGE SCALE GENOMIC DNA]</scope>
    <source>
        <strain evidence="1 2">PL-19</strain>
    </source>
</reference>
<evidence type="ECO:0000313" key="1">
    <source>
        <dbReference type="EMBL" id="KSW11678.1"/>
    </source>
</evidence>